<dbReference type="InterPro" id="IPR005107">
    <property type="entry name" value="CO_DH_flav_C"/>
</dbReference>
<feature type="binding site" evidence="15">
    <location>
        <position position="103"/>
    </location>
    <ligand>
        <name>[2Fe-2S] cluster</name>
        <dbReference type="ChEBI" id="CHEBI:190135"/>
        <label>1</label>
    </ligand>
</feature>
<keyword evidence="11" id="KW-0520">NAD</keyword>
<evidence type="ECO:0000256" key="10">
    <source>
        <dbReference type="ARBA" id="ARBA00023014"/>
    </source>
</evidence>
<evidence type="ECO:0000256" key="13">
    <source>
        <dbReference type="PIRSR" id="PIRSR000127-1"/>
    </source>
</evidence>
<feature type="binding site" evidence="15">
    <location>
        <position position="171"/>
    </location>
    <ligand>
        <name>[2Fe-2S] cluster</name>
        <dbReference type="ChEBI" id="CHEBI:190135"/>
        <label>2</label>
    </ligand>
</feature>
<evidence type="ECO:0000256" key="5">
    <source>
        <dbReference type="ARBA" id="ARBA00022714"/>
    </source>
</evidence>
<dbReference type="InterPro" id="IPR012675">
    <property type="entry name" value="Beta-grasp_dom_sf"/>
</dbReference>
<feature type="binding site" evidence="15">
    <location>
        <position position="204"/>
    </location>
    <ligand>
        <name>[2Fe-2S] cluster</name>
        <dbReference type="ChEBI" id="CHEBI:190135"/>
        <label>2</label>
    </ligand>
</feature>
<dbReference type="PIRSF" id="PIRSF000127">
    <property type="entry name" value="Xanthine_DH"/>
    <property type="match status" value="1"/>
</dbReference>
<dbReference type="FunFam" id="3.10.20.30:FF:000012">
    <property type="entry name" value="Xanthine dehydrogenase/oxidase"/>
    <property type="match status" value="1"/>
</dbReference>
<dbReference type="SUPFAM" id="SSF55447">
    <property type="entry name" value="CO dehydrogenase flavoprotein C-terminal domain-like"/>
    <property type="match status" value="1"/>
</dbReference>
<feature type="binding site" evidence="15">
    <location>
        <position position="914"/>
    </location>
    <ligand>
        <name>Mo-molybdopterin</name>
        <dbReference type="ChEBI" id="CHEBI:71302"/>
    </ligand>
    <ligandPart>
        <name>Mo</name>
        <dbReference type="ChEBI" id="CHEBI:28685"/>
    </ligandPart>
</feature>
<evidence type="ECO:0000256" key="8">
    <source>
        <dbReference type="ARBA" id="ARBA00023002"/>
    </source>
</evidence>
<feature type="domain" description="Aldehyde oxidase/xanthine dehydrogenase a/b hammerhead" evidence="16">
    <location>
        <begin position="583"/>
        <end position="693"/>
    </location>
</feature>
<dbReference type="InterPro" id="IPR036856">
    <property type="entry name" value="Ald_Oxase/Xan_DH_a/b_sf"/>
</dbReference>
<dbReference type="SMART" id="SM01092">
    <property type="entry name" value="CO_deh_flav_C"/>
    <property type="match status" value="1"/>
</dbReference>
<evidence type="ECO:0000256" key="2">
    <source>
        <dbReference type="ARBA" id="ARBA00006849"/>
    </source>
</evidence>
<evidence type="ECO:0000256" key="14">
    <source>
        <dbReference type="PIRSR" id="PIRSR000127-2"/>
    </source>
</evidence>
<reference evidence="18" key="1">
    <citation type="submission" date="2020-11" db="EMBL/GenBank/DDBJ databases">
        <authorList>
            <person name="Tran Van P."/>
        </authorList>
    </citation>
    <scope>NUCLEOTIDE SEQUENCE</scope>
</reference>
<dbReference type="PROSITE" id="PS00197">
    <property type="entry name" value="2FE2S_FER_1"/>
    <property type="match status" value="1"/>
</dbReference>
<dbReference type="Pfam" id="PF01799">
    <property type="entry name" value="Fer2_2"/>
    <property type="match status" value="1"/>
</dbReference>
<gene>
    <name evidence="18" type="ORF">TMSB3V08_LOCUS5721</name>
</gene>
<comment type="cofactor">
    <cofactor evidence="15">
        <name>[2Fe-2S] cluster</name>
        <dbReference type="ChEBI" id="CHEBI:190135"/>
    </cofactor>
    <text evidence="15">Binds 2 [2Fe-2S] clusters.</text>
</comment>
<keyword evidence="7 14" id="KW-0274">FAD</keyword>
<dbReference type="SMART" id="SM01008">
    <property type="entry name" value="Ald_Xan_dh_C"/>
    <property type="match status" value="1"/>
</dbReference>
<dbReference type="CDD" id="cd00207">
    <property type="entry name" value="fer2"/>
    <property type="match status" value="1"/>
</dbReference>
<protein>
    <recommendedName>
        <fullName evidence="19">Aldehyde oxidase</fullName>
    </recommendedName>
</protein>
<comment type="cofactor">
    <cofactor evidence="1 14">
        <name>FAD</name>
        <dbReference type="ChEBI" id="CHEBI:57692"/>
    </cofactor>
</comment>
<dbReference type="GO" id="GO:0050660">
    <property type="term" value="F:flavin adenine dinucleotide binding"/>
    <property type="evidence" value="ECO:0007669"/>
    <property type="project" value="InterPro"/>
</dbReference>
<proteinExistence type="inferred from homology"/>
<dbReference type="Pfam" id="PF00111">
    <property type="entry name" value="Fer2"/>
    <property type="match status" value="1"/>
</dbReference>
<feature type="binding site" evidence="15">
    <location>
        <position position="128"/>
    </location>
    <ligand>
        <name>[2Fe-2S] cluster</name>
        <dbReference type="ChEBI" id="CHEBI:190135"/>
        <label>1</label>
    </ligand>
</feature>
<dbReference type="Pfam" id="PF01315">
    <property type="entry name" value="Ald_Xan_dh_C"/>
    <property type="match status" value="1"/>
</dbReference>
<comment type="cofactor">
    <cofactor evidence="15">
        <name>Mo-molybdopterin</name>
        <dbReference type="ChEBI" id="CHEBI:71302"/>
    </cofactor>
    <text evidence="15">Binds 1 Mo-molybdopterin (Mo-MPT) cofactor per subunit.</text>
</comment>
<evidence type="ECO:0000256" key="4">
    <source>
        <dbReference type="ARBA" id="ARBA00022630"/>
    </source>
</evidence>
<dbReference type="PANTHER" id="PTHR11908:SF132">
    <property type="entry name" value="ALDEHYDE OXIDASE 1-RELATED"/>
    <property type="match status" value="1"/>
</dbReference>
<dbReference type="Pfam" id="PF03450">
    <property type="entry name" value="CO_deh_flav_C"/>
    <property type="match status" value="1"/>
</dbReference>
<evidence type="ECO:0000256" key="3">
    <source>
        <dbReference type="ARBA" id="ARBA00022505"/>
    </source>
</evidence>
<keyword evidence="6 15" id="KW-0479">Metal-binding</keyword>
<dbReference type="Gene3D" id="1.10.150.120">
    <property type="entry name" value="[2Fe-2S]-binding domain"/>
    <property type="match status" value="1"/>
</dbReference>
<feature type="domain" description="CO dehydrogenase flavoprotein C-terminal" evidence="17">
    <location>
        <begin position="426"/>
        <end position="533"/>
    </location>
</feature>
<dbReference type="InterPro" id="IPR000674">
    <property type="entry name" value="Ald_Oxase/Xan_DH_a/b"/>
</dbReference>
<dbReference type="InterPro" id="IPR002888">
    <property type="entry name" value="2Fe-2S-bd"/>
</dbReference>
<dbReference type="GO" id="GO:0016491">
    <property type="term" value="F:oxidoreductase activity"/>
    <property type="evidence" value="ECO:0007669"/>
    <property type="project" value="UniProtKB-KW"/>
</dbReference>
<feature type="binding site" evidence="15">
    <location>
        <position position="168"/>
    </location>
    <ligand>
        <name>[2Fe-2S] cluster</name>
        <dbReference type="ChEBI" id="CHEBI:190135"/>
        <label>2</label>
    </ligand>
</feature>
<feature type="binding site" evidence="15">
    <location>
        <position position="98"/>
    </location>
    <ligand>
        <name>[2Fe-2S] cluster</name>
        <dbReference type="ChEBI" id="CHEBI:190135"/>
        <label>1</label>
    </ligand>
</feature>
<evidence type="ECO:0000256" key="15">
    <source>
        <dbReference type="PIRSR" id="PIRSR000127-3"/>
    </source>
</evidence>
<comment type="cofactor">
    <cofactor evidence="12">
        <name>[2Fe-2S] cluster</name>
        <dbReference type="ChEBI" id="CHEBI:190135"/>
    </cofactor>
</comment>
<dbReference type="Pfam" id="PF02738">
    <property type="entry name" value="MoCoBD_1"/>
    <property type="match status" value="1"/>
</dbReference>
<feature type="binding site" evidence="15">
    <location>
        <position position="106"/>
    </location>
    <ligand>
        <name>[2Fe-2S] cluster</name>
        <dbReference type="ChEBI" id="CHEBI:190135"/>
        <label>1</label>
    </ligand>
</feature>
<feature type="binding site" evidence="15">
    <location>
        <position position="1066"/>
    </location>
    <ligand>
        <name>Mo-molybdopterin</name>
        <dbReference type="ChEBI" id="CHEBI:71302"/>
    </ligand>
    <ligandPart>
        <name>Mo</name>
        <dbReference type="ChEBI" id="CHEBI:28685"/>
    </ligandPart>
</feature>
<evidence type="ECO:0000256" key="7">
    <source>
        <dbReference type="ARBA" id="ARBA00022827"/>
    </source>
</evidence>
<dbReference type="InterPro" id="IPR006058">
    <property type="entry name" value="2Fe2S_fd_BS"/>
</dbReference>
<evidence type="ECO:0000313" key="18">
    <source>
        <dbReference type="EMBL" id="CAD7428932.1"/>
    </source>
</evidence>
<organism evidence="18">
    <name type="scientific">Timema monikensis</name>
    <dbReference type="NCBI Taxonomy" id="170555"/>
    <lineage>
        <taxon>Eukaryota</taxon>
        <taxon>Metazoa</taxon>
        <taxon>Ecdysozoa</taxon>
        <taxon>Arthropoda</taxon>
        <taxon>Hexapoda</taxon>
        <taxon>Insecta</taxon>
        <taxon>Pterygota</taxon>
        <taxon>Neoptera</taxon>
        <taxon>Polyneoptera</taxon>
        <taxon>Phasmatodea</taxon>
        <taxon>Timematodea</taxon>
        <taxon>Timematoidea</taxon>
        <taxon>Timematidae</taxon>
        <taxon>Timema</taxon>
    </lineage>
</organism>
<comment type="similarity">
    <text evidence="2">Belongs to the xanthine dehydrogenase family.</text>
</comment>
<sequence>MLIHFLGSQEYWVAILLRMAYSSYSFILLTSEHGATDGPSWLVKHEISKFVCENNTWLLNVGSHAEYMCGADGRVPANTTLNTFIRDYAQLKGTKFMCEEGGCGSCVVSVRSKHPTTKQDTNYAVNSCLVLVFSCHGWNVTTIEGLGGRMEGYHLLQATLSKFNGTQCGFCSPGMIMNMYSLMQEGNLTTKKLEESFAGNTCRCTGYRPILDAFRSLCADAPIELRNKCLDIEDLQKINRCCKQCITCKKKISSDDDDDDLGAISIPGFIPPEAPQWFRVKTIEEIFHIFSSIGNIPYQLVAGNTAHGAVRNIIEPEALIDITDVEELRIKSSQQEVMIAYSTGRAKLFKHACTTGCIGVKRKALHTSTSWSTAAGNNTVNSKQLTMDSSVHAVKVSPVEFMKIDMNHKLITQVMLRPLEETYKFMSYKIMPRAKNVHAIVNAGFLFNLSSDGNGTVVTRPNIVYGGINPSFVHATATESYLNGKCLFTQETLNGLMNSLEQEIQPDHVLPDMAPNYRKGLTKSLIYKCVLNLAAEKVRSENRSGGTILHRNVSSGVQTFQTDPSLYPLNQPIPKIEALVQWEAEYINDRPLIPGELFGAFVKTTIGNGTILSIDPSDALSVPGVVKFYGAEDIPGKNSVIPYPTTFTLEKEELFCSGKVLYWGQPVGIIVAVTRELANKAASKVKIEYSNVSKPVIHLSEVIDNEHETWRIIDDHQKNTRDNREESNSGATTHVAKGTFKLGFQYHLTMETITVQCIPTEDGIQIFASTMWMDLLQRGVSDVLAIPQNSIDVVVRRMGGGYGIKITRPNFSAAGCALAAMDLGRPVRMVMTMEANMEAFGKRAEVFTTYEAGVDEGGTIQYLKADLYENVGSSTNDPNGELALSGIKNCYDVSKWSVIAKDVRTNTPSSAYMRGPGTNEGIASIEYIMEHIANVVKKDPTEVRINNIPKDSPILVLFDAIKKSGNYDKRRISLNEFNKANRWMKKGMSLVPMQFDMPYFGSFHAIVSIYGGDGTVTVSHGGIEGGQGINTKVAQVCAYILGVPLDLVSIKPSNTLTAANDIATGGSITSESCCYATIQCCKILLERLAPVRAKLKNPTWQDLIMTAYTDGLDLVASYMFSATDDGKPYIVYGVALCEVVIDILTGQYLIVRVDLIEDAGKSLSPEIDIGQVEGAFIMGLGLWTFEDIIFDPVTGQTLTNRTWNYYVPGPEDIPMDFRVELQKNVSNPLGVLRSKATGEPALCMGAVVYFALMNAINNARKDAGASDDWSNTIVQSLGITSNNHCFTSCMLSSVILGRPPVCGPTKFPLLSSFFAKFEMVALVGGVRPPNLS</sequence>
<dbReference type="Gene3D" id="3.10.20.30">
    <property type="match status" value="1"/>
</dbReference>
<evidence type="ECO:0000256" key="12">
    <source>
        <dbReference type="ARBA" id="ARBA00034078"/>
    </source>
</evidence>
<dbReference type="Pfam" id="PF20256">
    <property type="entry name" value="MoCoBD_2"/>
    <property type="match status" value="1"/>
</dbReference>
<dbReference type="InterPro" id="IPR037165">
    <property type="entry name" value="AldOxase/xan_DH_Mopterin-bd_sf"/>
</dbReference>
<dbReference type="InterPro" id="IPR036683">
    <property type="entry name" value="CO_DH_flav_C_dom_sf"/>
</dbReference>
<feature type="binding site" evidence="14">
    <location>
        <position position="429"/>
    </location>
    <ligand>
        <name>FAD</name>
        <dbReference type="ChEBI" id="CHEBI:57692"/>
    </ligand>
</feature>
<keyword evidence="5 15" id="KW-0001">2Fe-2S</keyword>
<dbReference type="InterPro" id="IPR001041">
    <property type="entry name" value="2Fe-2S_ferredoxin-type"/>
</dbReference>
<feature type="active site" description="Proton acceptor" evidence="13">
    <location>
        <position position="1239"/>
    </location>
</feature>
<evidence type="ECO:0000256" key="9">
    <source>
        <dbReference type="ARBA" id="ARBA00023004"/>
    </source>
</evidence>
<dbReference type="Gene3D" id="3.30.390.50">
    <property type="entry name" value="CO dehydrogenase flavoprotein, C-terminal domain"/>
    <property type="match status" value="1"/>
</dbReference>
<dbReference type="Gene3D" id="3.30.365.10">
    <property type="entry name" value="Aldehyde oxidase/xanthine dehydrogenase, molybdopterin binding domain"/>
    <property type="match status" value="4"/>
</dbReference>
<dbReference type="FunFam" id="3.30.365.10:FF:000008">
    <property type="entry name" value="Aldehyde oxidase1"/>
    <property type="match status" value="1"/>
</dbReference>
<evidence type="ECO:0000259" key="16">
    <source>
        <dbReference type="SMART" id="SM01008"/>
    </source>
</evidence>
<dbReference type="SUPFAM" id="SSF56003">
    <property type="entry name" value="Molybdenum cofactor-binding domain"/>
    <property type="match status" value="1"/>
</dbReference>
<dbReference type="InterPro" id="IPR036884">
    <property type="entry name" value="2Fe-2S-bd_dom_sf"/>
</dbReference>
<keyword evidence="9 15" id="KW-0408">Iron</keyword>
<evidence type="ECO:0000256" key="1">
    <source>
        <dbReference type="ARBA" id="ARBA00001974"/>
    </source>
</evidence>
<dbReference type="InterPro" id="IPR036010">
    <property type="entry name" value="2Fe-2S_ferredoxin-like_sf"/>
</dbReference>
<dbReference type="SUPFAM" id="SSF54292">
    <property type="entry name" value="2Fe-2S ferredoxin-like"/>
    <property type="match status" value="1"/>
</dbReference>
<dbReference type="InterPro" id="IPR036318">
    <property type="entry name" value="FAD-bd_PCMH-like_sf"/>
</dbReference>
<keyword evidence="4" id="KW-0285">Flavoprotein</keyword>
<dbReference type="Gene3D" id="3.90.1170.50">
    <property type="entry name" value="Aldehyde oxidase/xanthine dehydrogenase, a/b hammerhead"/>
    <property type="match status" value="1"/>
</dbReference>
<evidence type="ECO:0008006" key="19">
    <source>
        <dbReference type="Google" id="ProtNLM"/>
    </source>
</evidence>
<dbReference type="FunFam" id="3.30.390.50:FF:000003">
    <property type="entry name" value="Aldehyde oxidase1"/>
    <property type="match status" value="1"/>
</dbReference>
<dbReference type="InterPro" id="IPR046867">
    <property type="entry name" value="AldOxase/xan_DH_MoCoBD2"/>
</dbReference>
<dbReference type="GO" id="GO:0005506">
    <property type="term" value="F:iron ion binding"/>
    <property type="evidence" value="ECO:0007669"/>
    <property type="project" value="InterPro"/>
</dbReference>
<dbReference type="SUPFAM" id="SSF56176">
    <property type="entry name" value="FAD-binding/transporter-associated domain-like"/>
    <property type="match status" value="1"/>
</dbReference>
<evidence type="ECO:0000256" key="11">
    <source>
        <dbReference type="ARBA" id="ARBA00023027"/>
    </source>
</evidence>
<dbReference type="EMBL" id="OB793904">
    <property type="protein sequence ID" value="CAD7428932.1"/>
    <property type="molecule type" value="Genomic_DNA"/>
</dbReference>
<dbReference type="PANTHER" id="PTHR11908">
    <property type="entry name" value="XANTHINE DEHYDROGENASE"/>
    <property type="match status" value="1"/>
</dbReference>
<dbReference type="InterPro" id="IPR008274">
    <property type="entry name" value="AldOxase/xan_DH_MoCoBD1"/>
</dbReference>
<keyword evidence="3 15" id="KW-0500">Molybdenum</keyword>
<name>A0A7R9E9P2_9NEOP</name>
<keyword evidence="8" id="KW-0560">Oxidoreductase</keyword>
<dbReference type="InterPro" id="IPR016208">
    <property type="entry name" value="Ald_Oxase/xanthine_DH-like"/>
</dbReference>
<dbReference type="GO" id="GO:0051537">
    <property type="term" value="F:2 iron, 2 sulfur cluster binding"/>
    <property type="evidence" value="ECO:0007669"/>
    <property type="project" value="UniProtKB-KW"/>
</dbReference>
<evidence type="ECO:0000259" key="17">
    <source>
        <dbReference type="SMART" id="SM01092"/>
    </source>
</evidence>
<keyword evidence="10 15" id="KW-0411">Iron-sulfur</keyword>
<feature type="binding site" evidence="15">
    <location>
        <position position="202"/>
    </location>
    <ligand>
        <name>[2Fe-2S] cluster</name>
        <dbReference type="ChEBI" id="CHEBI:190135"/>
        <label>2</label>
    </ligand>
</feature>
<accession>A0A7R9E9P2</accession>
<dbReference type="FunFam" id="3.30.365.10:FF:000001">
    <property type="entry name" value="Xanthine dehydrogenase oxidase"/>
    <property type="match status" value="1"/>
</dbReference>
<dbReference type="SUPFAM" id="SSF47741">
    <property type="entry name" value="CO dehydrogenase ISP C-domain like"/>
    <property type="match status" value="1"/>
</dbReference>
<dbReference type="SUPFAM" id="SSF54665">
    <property type="entry name" value="CO dehydrogenase molybdoprotein N-domain-like"/>
    <property type="match status" value="1"/>
</dbReference>
<evidence type="ECO:0000256" key="6">
    <source>
        <dbReference type="ARBA" id="ARBA00022723"/>
    </source>
</evidence>